<dbReference type="Proteomes" id="UP000652013">
    <property type="component" value="Unassembled WGS sequence"/>
</dbReference>
<comment type="caution">
    <text evidence="2">The sequence shown here is derived from an EMBL/GenBank/DDBJ whole genome shotgun (WGS) entry which is preliminary data.</text>
</comment>
<protein>
    <submittedName>
        <fullName evidence="2">Uncharacterized protein</fullName>
    </submittedName>
</protein>
<accession>A0A8J3YBR8</accession>
<organism evidence="2 3">
    <name type="scientific">Spirilliplanes yamanashiensis</name>
    <dbReference type="NCBI Taxonomy" id="42233"/>
    <lineage>
        <taxon>Bacteria</taxon>
        <taxon>Bacillati</taxon>
        <taxon>Actinomycetota</taxon>
        <taxon>Actinomycetes</taxon>
        <taxon>Micromonosporales</taxon>
        <taxon>Micromonosporaceae</taxon>
        <taxon>Spirilliplanes</taxon>
    </lineage>
</organism>
<feature type="region of interest" description="Disordered" evidence="1">
    <location>
        <begin position="35"/>
        <end position="67"/>
    </location>
</feature>
<evidence type="ECO:0000256" key="1">
    <source>
        <dbReference type="SAM" id="MobiDB-lite"/>
    </source>
</evidence>
<evidence type="ECO:0000313" key="2">
    <source>
        <dbReference type="EMBL" id="GIJ04862.1"/>
    </source>
</evidence>
<evidence type="ECO:0000313" key="3">
    <source>
        <dbReference type="Proteomes" id="UP000652013"/>
    </source>
</evidence>
<reference evidence="2" key="1">
    <citation type="submission" date="2021-01" db="EMBL/GenBank/DDBJ databases">
        <title>Whole genome shotgun sequence of Spirilliplanes yamanashiensis NBRC 15828.</title>
        <authorList>
            <person name="Komaki H."/>
            <person name="Tamura T."/>
        </authorList>
    </citation>
    <scope>NUCLEOTIDE SEQUENCE</scope>
    <source>
        <strain evidence="2">NBRC 15828</strain>
    </source>
</reference>
<keyword evidence="3" id="KW-1185">Reference proteome</keyword>
<name>A0A8J3YBR8_9ACTN</name>
<proteinExistence type="predicted"/>
<dbReference type="AlphaFoldDB" id="A0A8J3YBR8"/>
<dbReference type="EMBL" id="BOOY01000030">
    <property type="protein sequence ID" value="GIJ04862.1"/>
    <property type="molecule type" value="Genomic_DNA"/>
</dbReference>
<sequence>MPSGGAAPAAAGTPNVSSVAAIPAAAHRRMIRPIRASPSFRAARAGITGRSRPRKLAETDPSEDIDK</sequence>
<gene>
    <name evidence="2" type="ORF">Sya03_42140</name>
</gene>